<comment type="caution">
    <text evidence="1">The sequence shown here is derived from an EMBL/GenBank/DDBJ whole genome shotgun (WGS) entry which is preliminary data.</text>
</comment>
<dbReference type="Proteomes" id="UP001049176">
    <property type="component" value="Chromosome 10"/>
</dbReference>
<proteinExistence type="predicted"/>
<name>A0A9P7UMB0_9AGAR</name>
<keyword evidence="2" id="KW-1185">Reference proteome</keyword>
<dbReference type="AlphaFoldDB" id="A0A9P7UMB0"/>
<protein>
    <submittedName>
        <fullName evidence="1">Uncharacterized protein</fullName>
    </submittedName>
</protein>
<sequence>MDELRPVDYLRRYKRTECLGTLLYDYYVDINCRMKADPQLNVEQLSKDKTAEFMRFEAKWVNANGNDKLEEYPLFRRLRMAGHI</sequence>
<evidence type="ECO:0000313" key="2">
    <source>
        <dbReference type="Proteomes" id="UP001049176"/>
    </source>
</evidence>
<dbReference type="RefSeq" id="XP_043003326.1">
    <property type="nucleotide sequence ID" value="XM_043159721.1"/>
</dbReference>
<accession>A0A9P7UMB0</accession>
<dbReference type="GeneID" id="66071852"/>
<gene>
    <name evidence="1" type="ORF">E1B28_002776</name>
</gene>
<reference evidence="1" key="1">
    <citation type="journal article" date="2021" name="Genome Biol. Evol.">
        <title>The assembled and annotated genome of the fairy-ring fungus Marasmius oreades.</title>
        <authorList>
            <person name="Hiltunen M."/>
            <person name="Ament-Velasquez S.L."/>
            <person name="Johannesson H."/>
        </authorList>
    </citation>
    <scope>NUCLEOTIDE SEQUENCE</scope>
    <source>
        <strain evidence="1">03SP1</strain>
    </source>
</reference>
<dbReference type="EMBL" id="CM032190">
    <property type="protein sequence ID" value="KAG7086855.1"/>
    <property type="molecule type" value="Genomic_DNA"/>
</dbReference>
<organism evidence="1 2">
    <name type="scientific">Marasmius oreades</name>
    <name type="common">fairy-ring Marasmius</name>
    <dbReference type="NCBI Taxonomy" id="181124"/>
    <lineage>
        <taxon>Eukaryota</taxon>
        <taxon>Fungi</taxon>
        <taxon>Dikarya</taxon>
        <taxon>Basidiomycota</taxon>
        <taxon>Agaricomycotina</taxon>
        <taxon>Agaricomycetes</taxon>
        <taxon>Agaricomycetidae</taxon>
        <taxon>Agaricales</taxon>
        <taxon>Marasmiineae</taxon>
        <taxon>Marasmiaceae</taxon>
        <taxon>Marasmius</taxon>
    </lineage>
</organism>
<dbReference type="KEGG" id="more:E1B28_002776"/>
<evidence type="ECO:0000313" key="1">
    <source>
        <dbReference type="EMBL" id="KAG7086855.1"/>
    </source>
</evidence>